<keyword evidence="3" id="KW-1185">Reference proteome</keyword>
<accession>A0A9P4G9J9</accession>
<dbReference type="AlphaFoldDB" id="A0A9P4G9J9"/>
<gene>
    <name evidence="2" type="ORF">K460DRAFT_293388</name>
</gene>
<dbReference type="EMBL" id="ML976618">
    <property type="protein sequence ID" value="KAF1841562.1"/>
    <property type="molecule type" value="Genomic_DNA"/>
</dbReference>
<feature type="compositionally biased region" description="Acidic residues" evidence="1">
    <location>
        <begin position="145"/>
        <end position="157"/>
    </location>
</feature>
<feature type="region of interest" description="Disordered" evidence="1">
    <location>
        <begin position="84"/>
        <end position="161"/>
    </location>
</feature>
<dbReference type="Proteomes" id="UP000800039">
    <property type="component" value="Unassembled WGS sequence"/>
</dbReference>
<sequence length="205" mass="22133">MAGDKEISFSGREMEVLALAWQCMEGQPKVHAAPSLDAATTFRVPYDPFHDKIDMQKLARLTGYTPGSASVTFGNIKRKIKLLGDSLSGNGPATPKKGGAGGRSKTATPKRSGGGGKRGLTAAQNDTPSKKRQKTGGRKAREEIEHEDEVEEEEEERDLASSVIKKEDVIEDREASYGFLNQLTQAADLGDRQGSAFGGDDDEEY</sequence>
<proteinExistence type="predicted"/>
<evidence type="ECO:0000313" key="2">
    <source>
        <dbReference type="EMBL" id="KAF1841562.1"/>
    </source>
</evidence>
<evidence type="ECO:0000256" key="1">
    <source>
        <dbReference type="SAM" id="MobiDB-lite"/>
    </source>
</evidence>
<comment type="caution">
    <text evidence="2">The sequence shown here is derived from an EMBL/GenBank/DDBJ whole genome shotgun (WGS) entry which is preliminary data.</text>
</comment>
<dbReference type="GeneID" id="63846663"/>
<organism evidence="2 3">
    <name type="scientific">Cucurbitaria berberidis CBS 394.84</name>
    <dbReference type="NCBI Taxonomy" id="1168544"/>
    <lineage>
        <taxon>Eukaryota</taxon>
        <taxon>Fungi</taxon>
        <taxon>Dikarya</taxon>
        <taxon>Ascomycota</taxon>
        <taxon>Pezizomycotina</taxon>
        <taxon>Dothideomycetes</taxon>
        <taxon>Pleosporomycetidae</taxon>
        <taxon>Pleosporales</taxon>
        <taxon>Pleosporineae</taxon>
        <taxon>Cucurbitariaceae</taxon>
        <taxon>Cucurbitaria</taxon>
    </lineage>
</organism>
<protein>
    <submittedName>
        <fullName evidence="2">Uncharacterized protein</fullName>
    </submittedName>
</protein>
<dbReference type="OrthoDB" id="5403747at2759"/>
<dbReference type="RefSeq" id="XP_040784125.1">
    <property type="nucleotide sequence ID" value="XM_040929411.1"/>
</dbReference>
<name>A0A9P4G9J9_9PLEO</name>
<evidence type="ECO:0000313" key="3">
    <source>
        <dbReference type="Proteomes" id="UP000800039"/>
    </source>
</evidence>
<reference evidence="2" key="1">
    <citation type="submission" date="2020-01" db="EMBL/GenBank/DDBJ databases">
        <authorList>
            <consortium name="DOE Joint Genome Institute"/>
            <person name="Haridas S."/>
            <person name="Albert R."/>
            <person name="Binder M."/>
            <person name="Bloem J."/>
            <person name="Labutti K."/>
            <person name="Salamov A."/>
            <person name="Andreopoulos B."/>
            <person name="Baker S.E."/>
            <person name="Barry K."/>
            <person name="Bills G."/>
            <person name="Bluhm B.H."/>
            <person name="Cannon C."/>
            <person name="Castanera R."/>
            <person name="Culley D.E."/>
            <person name="Daum C."/>
            <person name="Ezra D."/>
            <person name="Gonzalez J.B."/>
            <person name="Henrissat B."/>
            <person name="Kuo A."/>
            <person name="Liang C."/>
            <person name="Lipzen A."/>
            <person name="Lutzoni F."/>
            <person name="Magnuson J."/>
            <person name="Mondo S."/>
            <person name="Nolan M."/>
            <person name="Ohm R."/>
            <person name="Pangilinan J."/>
            <person name="Park H.-J."/>
            <person name="Ramirez L."/>
            <person name="Alfaro M."/>
            <person name="Sun H."/>
            <person name="Tritt A."/>
            <person name="Yoshinaga Y."/>
            <person name="Zwiers L.-H."/>
            <person name="Turgeon B.G."/>
            <person name="Goodwin S.B."/>
            <person name="Spatafora J.W."/>
            <person name="Crous P.W."/>
            <person name="Grigoriev I.V."/>
        </authorList>
    </citation>
    <scope>NUCLEOTIDE SEQUENCE</scope>
    <source>
        <strain evidence="2">CBS 394.84</strain>
    </source>
</reference>